<dbReference type="Pfam" id="PF14196">
    <property type="entry name" value="ATC_hydrolase"/>
    <property type="match status" value="1"/>
</dbReference>
<dbReference type="GO" id="GO:0016787">
    <property type="term" value="F:hydrolase activity"/>
    <property type="evidence" value="ECO:0007669"/>
    <property type="project" value="UniProtKB-KW"/>
</dbReference>
<keyword evidence="3" id="KW-1185">Reference proteome</keyword>
<evidence type="ECO:0000313" key="3">
    <source>
        <dbReference type="Proteomes" id="UP000480178"/>
    </source>
</evidence>
<evidence type="ECO:0000313" key="2">
    <source>
        <dbReference type="EMBL" id="QHT67245.1"/>
    </source>
</evidence>
<keyword evidence="2" id="KW-0378">Hydrolase</keyword>
<protein>
    <submittedName>
        <fullName evidence="2">L-2-amino-thiazoline-4-carboxylic acid hydrolase</fullName>
    </submittedName>
</protein>
<keyword evidence="1" id="KW-0812">Transmembrane</keyword>
<sequence length="271" mass="30949">MNTINKAVWVGALYIPIKWVTIPTIGACLYNNGHWNNWYFLLIPSIGLILFKQLGKRFFTTATVPSYSGIFNNTIEKYYPANASKIQQEVFGHYMEVSKDTRFALRSKNPIDRRLDFCSYFLALIKTLDQRNENFEMIRQVCLEVVTEYVRPTNKLQAYIKKLIPTLIHTWLAQQLIQKLGKKVSKNDNPEGFIANIITAKEETFGLGYGVDILECGICKLFQKHSYSKYASILCEVDEITSGLAGLKLIRTGTIANGANKCDFRFIKETS</sequence>
<evidence type="ECO:0000256" key="1">
    <source>
        <dbReference type="SAM" id="Phobius"/>
    </source>
</evidence>
<feature type="transmembrane region" description="Helical" evidence="1">
    <location>
        <begin position="38"/>
        <end position="55"/>
    </location>
</feature>
<organism evidence="2 3">
    <name type="scientific">Rhodocytophaga rosea</name>
    <dbReference type="NCBI Taxonomy" id="2704465"/>
    <lineage>
        <taxon>Bacteria</taxon>
        <taxon>Pseudomonadati</taxon>
        <taxon>Bacteroidota</taxon>
        <taxon>Cytophagia</taxon>
        <taxon>Cytophagales</taxon>
        <taxon>Rhodocytophagaceae</taxon>
        <taxon>Rhodocytophaga</taxon>
    </lineage>
</organism>
<dbReference type="RefSeq" id="WP_162443286.1">
    <property type="nucleotide sequence ID" value="NZ_CP048222.1"/>
</dbReference>
<keyword evidence="1" id="KW-0472">Membrane</keyword>
<proteinExistence type="predicted"/>
<name>A0A6C0GH78_9BACT</name>
<feature type="transmembrane region" description="Helical" evidence="1">
    <location>
        <begin position="7"/>
        <end position="32"/>
    </location>
</feature>
<dbReference type="Proteomes" id="UP000480178">
    <property type="component" value="Chromosome"/>
</dbReference>
<dbReference type="KEGG" id="rhoz:GXP67_11640"/>
<reference evidence="2 3" key="1">
    <citation type="submission" date="2020-01" db="EMBL/GenBank/DDBJ databases">
        <authorList>
            <person name="Kim M.K."/>
        </authorList>
    </citation>
    <scope>NUCLEOTIDE SEQUENCE [LARGE SCALE GENOMIC DNA]</scope>
    <source>
        <strain evidence="2 3">172606-1</strain>
    </source>
</reference>
<dbReference type="AlphaFoldDB" id="A0A6C0GH78"/>
<dbReference type="InterPro" id="IPR026002">
    <property type="entry name" value="ATC_hydrolase-like"/>
</dbReference>
<dbReference type="EMBL" id="CP048222">
    <property type="protein sequence ID" value="QHT67245.1"/>
    <property type="molecule type" value="Genomic_DNA"/>
</dbReference>
<gene>
    <name evidence="2" type="ORF">GXP67_11640</name>
</gene>
<accession>A0A6C0GH78</accession>
<keyword evidence="1" id="KW-1133">Transmembrane helix</keyword>